<evidence type="ECO:0000256" key="1">
    <source>
        <dbReference type="ARBA" id="ARBA00004370"/>
    </source>
</evidence>
<evidence type="ECO:0000256" key="2">
    <source>
        <dbReference type="ARBA" id="ARBA00022692"/>
    </source>
</evidence>
<evidence type="ECO:0000256" key="6">
    <source>
        <dbReference type="ARBA" id="ARBA00022989"/>
    </source>
</evidence>
<dbReference type="Pfam" id="PF13639">
    <property type="entry name" value="zf-RING_2"/>
    <property type="match status" value="1"/>
</dbReference>
<keyword evidence="13" id="KW-1185">Reference proteome</keyword>
<feature type="domain" description="RING-type" evidence="11">
    <location>
        <begin position="452"/>
        <end position="549"/>
    </location>
</feature>
<keyword evidence="7 10" id="KW-0472">Membrane</keyword>
<evidence type="ECO:0000313" key="12">
    <source>
        <dbReference type="EMBL" id="KZV88057.1"/>
    </source>
</evidence>
<dbReference type="PROSITE" id="PS50089">
    <property type="entry name" value="ZF_RING_2"/>
    <property type="match status" value="1"/>
</dbReference>
<keyword evidence="4 8" id="KW-0863">Zinc-finger</keyword>
<dbReference type="Gene3D" id="3.30.40.10">
    <property type="entry name" value="Zinc/RING finger domain, C3HC4 (zinc finger)"/>
    <property type="match status" value="1"/>
</dbReference>
<evidence type="ECO:0000313" key="13">
    <source>
        <dbReference type="Proteomes" id="UP000077266"/>
    </source>
</evidence>
<feature type="transmembrane region" description="Helical" evidence="10">
    <location>
        <begin position="252"/>
        <end position="272"/>
    </location>
</feature>
<evidence type="ECO:0000256" key="9">
    <source>
        <dbReference type="SAM" id="MobiDB-lite"/>
    </source>
</evidence>
<organism evidence="12 13">
    <name type="scientific">Exidia glandulosa HHB12029</name>
    <dbReference type="NCBI Taxonomy" id="1314781"/>
    <lineage>
        <taxon>Eukaryota</taxon>
        <taxon>Fungi</taxon>
        <taxon>Dikarya</taxon>
        <taxon>Basidiomycota</taxon>
        <taxon>Agaricomycotina</taxon>
        <taxon>Agaricomycetes</taxon>
        <taxon>Auriculariales</taxon>
        <taxon>Exidiaceae</taxon>
        <taxon>Exidia</taxon>
    </lineage>
</organism>
<feature type="transmembrane region" description="Helical" evidence="10">
    <location>
        <begin position="163"/>
        <end position="185"/>
    </location>
</feature>
<dbReference type="GO" id="GO:0008270">
    <property type="term" value="F:zinc ion binding"/>
    <property type="evidence" value="ECO:0007669"/>
    <property type="project" value="UniProtKB-KW"/>
</dbReference>
<feature type="compositionally biased region" description="Pro residues" evidence="9">
    <location>
        <begin position="59"/>
        <end position="72"/>
    </location>
</feature>
<dbReference type="CDD" id="cd16448">
    <property type="entry name" value="RING-H2"/>
    <property type="match status" value="1"/>
</dbReference>
<evidence type="ECO:0000256" key="3">
    <source>
        <dbReference type="ARBA" id="ARBA00022723"/>
    </source>
</evidence>
<comment type="subcellular location">
    <subcellularLocation>
        <location evidence="1">Membrane</location>
    </subcellularLocation>
</comment>
<feature type="region of interest" description="Disordered" evidence="9">
    <location>
        <begin position="1"/>
        <end position="93"/>
    </location>
</feature>
<gene>
    <name evidence="12" type="ORF">EXIGLDRAFT_185067</name>
</gene>
<dbReference type="STRING" id="1314781.A0A165EZJ5"/>
<dbReference type="InterPro" id="IPR013083">
    <property type="entry name" value="Znf_RING/FYVE/PHD"/>
</dbReference>
<dbReference type="OrthoDB" id="8062037at2759"/>
<sequence length="570" mass="62168">MASSSNPQSPSAPSTQRRASSVPNLREHPAVPQRIVPWDEPGTAPTSPAAATHAAPASTPAPNPAPVAPPTPAEETAQRVRRRRQQGGHNHGGGWRYWWRRASRFLGYGRGNEARKDFVTLVFTMCWGSAQIAAVTLLLVAGGLTSSPPNVNEWESRICDKPLGPWAVVWCIRVIIGFGAALYTYRTNRHRHRDGGRDVEAGGAAAGGTVAATTGTGANANANADGTAQAGEANANANQPARARVISRINTMTSFFSLAWFIVAHVFLYTSVETCRIKAPHLWWANFAIVCLMYIVVLEVLIVGAVIFILVPLVFLVVNIILVCMGRAPLQPGGDIHPEVPKLSQRAVDKIPLVLYIPPPPEDFADVSPPQQAHLYPPTRMSSTVSTETVSSRRSMFRFLKRRRTKVKAKGKSVETGTPDEKASSGPGNAWEDRWEKGDFPFVRLEENRAACAICLMDFEPPKKIGTASTLEGGEPEKPTTDDSQPIEVVTVHEPVPEGVTEADADNLRLQDAGEGVQPLRLLSCGHVFHKTCLDPWLVDVSGRCPTCQQRVDIPEDDRPRRRRRRTESS</sequence>
<evidence type="ECO:0000256" key="10">
    <source>
        <dbReference type="SAM" id="Phobius"/>
    </source>
</evidence>
<keyword evidence="2 10" id="KW-0812">Transmembrane</keyword>
<dbReference type="SUPFAM" id="SSF57850">
    <property type="entry name" value="RING/U-box"/>
    <property type="match status" value="1"/>
</dbReference>
<dbReference type="SMART" id="SM00184">
    <property type="entry name" value="RING"/>
    <property type="match status" value="1"/>
</dbReference>
<dbReference type="Proteomes" id="UP000077266">
    <property type="component" value="Unassembled WGS sequence"/>
</dbReference>
<keyword evidence="5" id="KW-0862">Zinc</keyword>
<dbReference type="PANTHER" id="PTHR46539">
    <property type="entry name" value="E3 UBIQUITIN-PROTEIN LIGASE ATL42"/>
    <property type="match status" value="1"/>
</dbReference>
<evidence type="ECO:0000256" key="5">
    <source>
        <dbReference type="ARBA" id="ARBA00022833"/>
    </source>
</evidence>
<dbReference type="GO" id="GO:0016020">
    <property type="term" value="C:membrane"/>
    <property type="evidence" value="ECO:0007669"/>
    <property type="project" value="UniProtKB-SubCell"/>
</dbReference>
<reference evidence="12 13" key="1">
    <citation type="journal article" date="2016" name="Mol. Biol. Evol.">
        <title>Comparative Genomics of Early-Diverging Mushroom-Forming Fungi Provides Insights into the Origins of Lignocellulose Decay Capabilities.</title>
        <authorList>
            <person name="Nagy L.G."/>
            <person name="Riley R."/>
            <person name="Tritt A."/>
            <person name="Adam C."/>
            <person name="Daum C."/>
            <person name="Floudas D."/>
            <person name="Sun H."/>
            <person name="Yadav J.S."/>
            <person name="Pangilinan J."/>
            <person name="Larsson K.H."/>
            <person name="Matsuura K."/>
            <person name="Barry K."/>
            <person name="Labutti K."/>
            <person name="Kuo R."/>
            <person name="Ohm R.A."/>
            <person name="Bhattacharya S.S."/>
            <person name="Shirouzu T."/>
            <person name="Yoshinaga Y."/>
            <person name="Martin F.M."/>
            <person name="Grigoriev I.V."/>
            <person name="Hibbett D.S."/>
        </authorList>
    </citation>
    <scope>NUCLEOTIDE SEQUENCE [LARGE SCALE GENOMIC DNA]</scope>
    <source>
        <strain evidence="12 13">HHB12029</strain>
    </source>
</reference>
<evidence type="ECO:0000256" key="7">
    <source>
        <dbReference type="ARBA" id="ARBA00023136"/>
    </source>
</evidence>
<dbReference type="InterPro" id="IPR001841">
    <property type="entry name" value="Znf_RING"/>
</dbReference>
<dbReference type="InParanoid" id="A0A165EZJ5"/>
<keyword evidence="6 10" id="KW-1133">Transmembrane helix</keyword>
<dbReference type="AlphaFoldDB" id="A0A165EZJ5"/>
<feature type="transmembrane region" description="Helical" evidence="10">
    <location>
        <begin position="118"/>
        <end position="143"/>
    </location>
</feature>
<feature type="transmembrane region" description="Helical" evidence="10">
    <location>
        <begin position="284"/>
        <end position="317"/>
    </location>
</feature>
<evidence type="ECO:0000256" key="8">
    <source>
        <dbReference type="PROSITE-ProRule" id="PRU00175"/>
    </source>
</evidence>
<name>A0A165EZJ5_EXIGL</name>
<feature type="compositionally biased region" description="Low complexity" evidence="9">
    <location>
        <begin position="1"/>
        <end position="14"/>
    </location>
</feature>
<protein>
    <recommendedName>
        <fullName evidence="11">RING-type domain-containing protein</fullName>
    </recommendedName>
</protein>
<dbReference type="EMBL" id="KV426108">
    <property type="protein sequence ID" value="KZV88057.1"/>
    <property type="molecule type" value="Genomic_DNA"/>
</dbReference>
<evidence type="ECO:0000256" key="4">
    <source>
        <dbReference type="ARBA" id="ARBA00022771"/>
    </source>
</evidence>
<evidence type="ECO:0000259" key="11">
    <source>
        <dbReference type="PROSITE" id="PS50089"/>
    </source>
</evidence>
<accession>A0A165EZJ5</accession>
<keyword evidence="3" id="KW-0479">Metal-binding</keyword>
<proteinExistence type="predicted"/>
<feature type="compositionally biased region" description="Low complexity" evidence="9">
    <location>
        <begin position="41"/>
        <end position="58"/>
    </location>
</feature>
<dbReference type="PANTHER" id="PTHR46539:SF1">
    <property type="entry name" value="E3 UBIQUITIN-PROTEIN LIGASE ATL42"/>
    <property type="match status" value="1"/>
</dbReference>
<feature type="region of interest" description="Disordered" evidence="9">
    <location>
        <begin position="408"/>
        <end position="433"/>
    </location>
</feature>